<accession>A0A5J4WUK1</accession>
<dbReference type="InterPro" id="IPR003323">
    <property type="entry name" value="OTU_dom"/>
</dbReference>
<dbReference type="PROSITE" id="PS50802">
    <property type="entry name" value="OTU"/>
    <property type="match status" value="1"/>
</dbReference>
<dbReference type="CDD" id="cd22758">
    <property type="entry name" value="OTU_232R-like"/>
    <property type="match status" value="1"/>
</dbReference>
<dbReference type="Pfam" id="PF02338">
    <property type="entry name" value="OTU"/>
    <property type="match status" value="1"/>
</dbReference>
<dbReference type="AlphaFoldDB" id="A0A5J4WUK1"/>
<dbReference type="InterPro" id="IPR038765">
    <property type="entry name" value="Papain-like_cys_pep_sf"/>
</dbReference>
<sequence>MMILCSIDAYQEITTLSNRKSSFECTDLCPWSPERACASENIKDDKDKPIYPNGRIMKGHDVSFAFLVPGAPVKKSQHLGVTAKRTPSSVSYVNQLLDIGFEVRNTSNSGATVKCTLSSDKAVKNELNSGSIARKSLNAGQIRKLASTLSFEEMQEELVNHDRVLFNNRGDGNCFYMSISHQLHGTTKMHGAIRQAAVKELIENRLMYEDDFDKETLDQYARKKSQERKYADARKYFLTCRALNINLRVYFWA</sequence>
<feature type="domain" description="OTU" evidence="1">
    <location>
        <begin position="163"/>
        <end position="253"/>
    </location>
</feature>
<dbReference type="GO" id="GO:0004843">
    <property type="term" value="F:cysteine-type deubiquitinase activity"/>
    <property type="evidence" value="ECO:0007669"/>
    <property type="project" value="TreeGrafter"/>
</dbReference>
<comment type="caution">
    <text evidence="2">The sequence shown here is derived from an EMBL/GenBank/DDBJ whole genome shotgun (WGS) entry which is preliminary data.</text>
</comment>
<dbReference type="Gene3D" id="3.90.70.80">
    <property type="match status" value="1"/>
</dbReference>
<evidence type="ECO:0000313" key="2">
    <source>
        <dbReference type="EMBL" id="KAA6398570.1"/>
    </source>
</evidence>
<name>A0A5J4WUK1_9EUKA</name>
<dbReference type="GO" id="GO:0016579">
    <property type="term" value="P:protein deubiquitination"/>
    <property type="evidence" value="ECO:0007669"/>
    <property type="project" value="TreeGrafter"/>
</dbReference>
<protein>
    <recommendedName>
        <fullName evidence="1">OTU domain-containing protein</fullName>
    </recommendedName>
</protein>
<evidence type="ECO:0000259" key="1">
    <source>
        <dbReference type="PROSITE" id="PS50802"/>
    </source>
</evidence>
<evidence type="ECO:0000313" key="3">
    <source>
        <dbReference type="Proteomes" id="UP000324800"/>
    </source>
</evidence>
<dbReference type="EMBL" id="SNRW01000928">
    <property type="protein sequence ID" value="KAA6398570.1"/>
    <property type="molecule type" value="Genomic_DNA"/>
</dbReference>
<dbReference type="Proteomes" id="UP000324800">
    <property type="component" value="Unassembled WGS sequence"/>
</dbReference>
<reference evidence="2 3" key="1">
    <citation type="submission" date="2019-03" db="EMBL/GenBank/DDBJ databases">
        <title>Single cell metagenomics reveals metabolic interactions within the superorganism composed of flagellate Streblomastix strix and complex community of Bacteroidetes bacteria on its surface.</title>
        <authorList>
            <person name="Treitli S.C."/>
            <person name="Kolisko M."/>
            <person name="Husnik F."/>
            <person name="Keeling P."/>
            <person name="Hampl V."/>
        </authorList>
    </citation>
    <scope>NUCLEOTIDE SEQUENCE [LARGE SCALE GENOMIC DNA]</scope>
    <source>
        <strain evidence="2">ST1C</strain>
    </source>
</reference>
<dbReference type="SUPFAM" id="SSF54001">
    <property type="entry name" value="Cysteine proteinases"/>
    <property type="match status" value="1"/>
</dbReference>
<dbReference type="OrthoDB" id="415023at2759"/>
<dbReference type="InterPro" id="IPR050704">
    <property type="entry name" value="Peptidase_C85-like"/>
</dbReference>
<gene>
    <name evidence="2" type="ORF">EZS28_005899</name>
</gene>
<proteinExistence type="predicted"/>
<dbReference type="PANTHER" id="PTHR12419:SF7">
    <property type="entry name" value="OTU DOMAIN-CONTAINING PROTEIN 3"/>
    <property type="match status" value="1"/>
</dbReference>
<organism evidence="2 3">
    <name type="scientific">Streblomastix strix</name>
    <dbReference type="NCBI Taxonomy" id="222440"/>
    <lineage>
        <taxon>Eukaryota</taxon>
        <taxon>Metamonada</taxon>
        <taxon>Preaxostyla</taxon>
        <taxon>Oxymonadida</taxon>
        <taxon>Streblomastigidae</taxon>
        <taxon>Streblomastix</taxon>
    </lineage>
</organism>
<dbReference type="PANTHER" id="PTHR12419">
    <property type="entry name" value="OTU DOMAIN CONTAINING PROTEIN"/>
    <property type="match status" value="1"/>
</dbReference>